<protein>
    <submittedName>
        <fullName evidence="1">Uncharacterized protein</fullName>
    </submittedName>
</protein>
<evidence type="ECO:0000313" key="1">
    <source>
        <dbReference type="EMBL" id="KAK3011749.1"/>
    </source>
</evidence>
<proteinExistence type="predicted"/>
<dbReference type="Proteomes" id="UP001188597">
    <property type="component" value="Unassembled WGS sequence"/>
</dbReference>
<reference evidence="1" key="1">
    <citation type="submission" date="2022-12" db="EMBL/GenBank/DDBJ databases">
        <title>Draft genome assemblies for two species of Escallonia (Escalloniales).</title>
        <authorList>
            <person name="Chanderbali A."/>
            <person name="Dervinis C."/>
            <person name="Anghel I."/>
            <person name="Soltis D."/>
            <person name="Soltis P."/>
            <person name="Zapata F."/>
        </authorList>
    </citation>
    <scope>NUCLEOTIDE SEQUENCE</scope>
    <source>
        <strain evidence="1">UCBG64.0493</strain>
        <tissue evidence="1">Leaf</tissue>
    </source>
</reference>
<organism evidence="1 2">
    <name type="scientific">Escallonia herrerae</name>
    <dbReference type="NCBI Taxonomy" id="1293975"/>
    <lineage>
        <taxon>Eukaryota</taxon>
        <taxon>Viridiplantae</taxon>
        <taxon>Streptophyta</taxon>
        <taxon>Embryophyta</taxon>
        <taxon>Tracheophyta</taxon>
        <taxon>Spermatophyta</taxon>
        <taxon>Magnoliopsida</taxon>
        <taxon>eudicotyledons</taxon>
        <taxon>Gunneridae</taxon>
        <taxon>Pentapetalae</taxon>
        <taxon>asterids</taxon>
        <taxon>campanulids</taxon>
        <taxon>Escalloniales</taxon>
        <taxon>Escalloniaceae</taxon>
        <taxon>Escallonia</taxon>
    </lineage>
</organism>
<gene>
    <name evidence="1" type="ORF">RJ639_013036</name>
</gene>
<comment type="caution">
    <text evidence="1">The sequence shown here is derived from an EMBL/GenBank/DDBJ whole genome shotgun (WGS) entry which is preliminary data.</text>
</comment>
<dbReference type="EMBL" id="JAVXUP010001431">
    <property type="protein sequence ID" value="KAK3011749.1"/>
    <property type="molecule type" value="Genomic_DNA"/>
</dbReference>
<name>A0AA88VQU7_9ASTE</name>
<accession>A0AA88VQU7</accession>
<keyword evidence="2" id="KW-1185">Reference proteome</keyword>
<evidence type="ECO:0000313" key="2">
    <source>
        <dbReference type="Proteomes" id="UP001188597"/>
    </source>
</evidence>
<sequence length="92" mass="9901">MNQQHGLGPPASVTVASLIARSVSLNLVCNMLVSVHYFWKNCGDSRRRDNIGDAGTCCSKSLVRIVWFTAVVINAPCAKSTMSSNIKDSTCP</sequence>
<dbReference type="AlphaFoldDB" id="A0AA88VQU7"/>